<dbReference type="SUPFAM" id="SSF55874">
    <property type="entry name" value="ATPase domain of HSP90 chaperone/DNA topoisomerase II/histidine kinase"/>
    <property type="match status" value="1"/>
</dbReference>
<dbReference type="PANTHER" id="PTHR32387">
    <property type="entry name" value="WU:FJ29H11"/>
    <property type="match status" value="1"/>
</dbReference>
<accession>A0ABD5Y699</accession>
<dbReference type="EMBL" id="JBHTAS010000002">
    <property type="protein sequence ID" value="MFC7142889.1"/>
    <property type="molecule type" value="Genomic_DNA"/>
</dbReference>
<dbReference type="Pfam" id="PF13020">
    <property type="entry name" value="NOV_C"/>
    <property type="match status" value="1"/>
</dbReference>
<proteinExistence type="predicted"/>
<feature type="domain" description="Protein NO VEIN C-terminal" evidence="1">
    <location>
        <begin position="694"/>
        <end position="779"/>
    </location>
</feature>
<keyword evidence="3" id="KW-1185">Reference proteome</keyword>
<evidence type="ECO:0000313" key="2">
    <source>
        <dbReference type="EMBL" id="MFC7142889.1"/>
    </source>
</evidence>
<evidence type="ECO:0000313" key="3">
    <source>
        <dbReference type="Proteomes" id="UP001596432"/>
    </source>
</evidence>
<dbReference type="RefSeq" id="WP_274326343.1">
    <property type="nucleotide sequence ID" value="NZ_CP118159.1"/>
</dbReference>
<gene>
    <name evidence="2" type="ORF">ACFQMA_24070</name>
</gene>
<reference evidence="2 3" key="1">
    <citation type="journal article" date="2019" name="Int. J. Syst. Evol. Microbiol.">
        <title>The Global Catalogue of Microorganisms (GCM) 10K type strain sequencing project: providing services to taxonomists for standard genome sequencing and annotation.</title>
        <authorList>
            <consortium name="The Broad Institute Genomics Platform"/>
            <consortium name="The Broad Institute Genome Sequencing Center for Infectious Disease"/>
            <person name="Wu L."/>
            <person name="Ma J."/>
        </authorList>
    </citation>
    <scope>NUCLEOTIDE SEQUENCE [LARGE SCALE GENOMIC DNA]</scope>
    <source>
        <strain evidence="2 3">XZYJT29</strain>
    </source>
</reference>
<dbReference type="InterPro" id="IPR052957">
    <property type="entry name" value="Auxin_embryo_med"/>
</dbReference>
<name>A0ABD5Y699_9EURY</name>
<dbReference type="GeneID" id="78823252"/>
<evidence type="ECO:0000259" key="1">
    <source>
        <dbReference type="Pfam" id="PF13020"/>
    </source>
</evidence>
<dbReference type="Gene3D" id="3.30.565.10">
    <property type="entry name" value="Histidine kinase-like ATPase, C-terminal domain"/>
    <property type="match status" value="1"/>
</dbReference>
<organism evidence="2 3">
    <name type="scientific">Halosimplex aquaticum</name>
    <dbReference type="NCBI Taxonomy" id="3026162"/>
    <lineage>
        <taxon>Archaea</taxon>
        <taxon>Methanobacteriati</taxon>
        <taxon>Methanobacteriota</taxon>
        <taxon>Stenosarchaea group</taxon>
        <taxon>Halobacteria</taxon>
        <taxon>Halobacteriales</taxon>
        <taxon>Haloarculaceae</taxon>
        <taxon>Halosimplex</taxon>
    </lineage>
</organism>
<protein>
    <submittedName>
        <fullName evidence="2">Sacsin N-terminal ATP-binding-like domain-containing protein</fullName>
    </submittedName>
</protein>
<dbReference type="AlphaFoldDB" id="A0ABD5Y699"/>
<comment type="caution">
    <text evidence="2">The sequence shown here is derived from an EMBL/GenBank/DDBJ whole genome shotgun (WGS) entry which is preliminary data.</text>
</comment>
<dbReference type="Proteomes" id="UP001596432">
    <property type="component" value="Unassembled WGS sequence"/>
</dbReference>
<dbReference type="PANTHER" id="PTHR32387:SF0">
    <property type="entry name" value="PROTEIN NO VEIN"/>
    <property type="match status" value="1"/>
</dbReference>
<dbReference type="InterPro" id="IPR036890">
    <property type="entry name" value="HATPase_C_sf"/>
</dbReference>
<dbReference type="NCBIfam" id="NF047352">
    <property type="entry name" value="P_loop_sacsin"/>
    <property type="match status" value="1"/>
</dbReference>
<dbReference type="InterPro" id="IPR024975">
    <property type="entry name" value="NOV_C"/>
</dbReference>
<sequence>MTDPKEHIKQLRTRQENTDPSLLKALAGAINRLEKAFPEQWHFLMEFLQNADDCQSSSFSLELTEDRIQIYNDGRPFDYDDIESLCNVGHSSKAHSEKGEEYIGYLGVGFKSVFLISDNPRVNSGGYQFKFDKEHWDDPSQIPWQITPLWMNNSIPQIPKQYSTAFDIPISDAITSETFDKLVQELSAEHISDTTVLFLKNLETVNIHDRINNVSKTIEKELLESNSEYEIIRITVEQDGEKKTNKWLVFDNIVSVPEQVKDDPMTQRWERDNLDTREVRVAFKLDDNGLLQKHEGTAHMGVFSFLPLKEVPSGLNFLVQADFLTAPGRETIHRDAPWNRWLAREVSQLIQDHVVPTFKHDEKWKQNFTKVLYPKEGGHSLFNEEIQQPLQEYLKNSPVILTTDGDFVKPSDCVTIQDSLDDLISASDFSELFPDKANIHSDCETVFQLKNEMSDGPSFSSSKGLSNSMEALLELKSSNENISFFKSLYQLFGEWADSTLAGTRIRREPVVLTEECELKQPKEVSCPANGVTIPEQLRGSISILHPDLRTSGILNTLTTLGVDEITQEDIEHKLQASNSLNLGRQWPKLDEQSKIDKTRECFELYLQQEIDATDLDAIEVLTKNGEWLSPSSAIFSHEYNPEHRIEQLHESGLVPGNPDFLSSEYLRSSDQVSQWRRFFEDLGVDSNLDKTTFVEQIAVETALRFEETQGREAKALPRHEEVEGYDLESEGRVIEVKGSDSSSPSVRLTTKQFSRLKSDRDNYYLYIVRNTLSRPRLVEIKGENVLDVDRSIQINFDEIQTISENEYEVI</sequence>